<dbReference type="GO" id="GO:0008200">
    <property type="term" value="F:ion channel inhibitor activity"/>
    <property type="evidence" value="ECO:0007669"/>
    <property type="project" value="InterPro"/>
</dbReference>
<keyword evidence="4 5" id="KW-0732">Signal</keyword>
<dbReference type="EMBL" id="GAIH01000054">
    <property type="protein sequence ID" value="JAB84663.1"/>
    <property type="molecule type" value="mRNA"/>
</dbReference>
<keyword evidence="3" id="KW-0800">Toxin</keyword>
<protein>
    <submittedName>
        <fullName evidence="6">O1_Vc6.37 prepropeptide</fullName>
    </submittedName>
</protein>
<proteinExistence type="evidence at transcript level"/>
<evidence type="ECO:0000313" key="6">
    <source>
        <dbReference type="EMBL" id="JAB84663.1"/>
    </source>
</evidence>
<accession>W4VSF7</accession>
<evidence type="ECO:0000256" key="3">
    <source>
        <dbReference type="ARBA" id="ARBA00022656"/>
    </source>
</evidence>
<evidence type="ECO:0000256" key="4">
    <source>
        <dbReference type="ARBA" id="ARBA00022729"/>
    </source>
</evidence>
<dbReference type="Pfam" id="PF02950">
    <property type="entry name" value="Conotoxin"/>
    <property type="match status" value="1"/>
</dbReference>
<comment type="subcellular location">
    <subcellularLocation>
        <location evidence="1">Secreted</location>
    </subcellularLocation>
</comment>
<evidence type="ECO:0000256" key="2">
    <source>
        <dbReference type="ARBA" id="ARBA00022525"/>
    </source>
</evidence>
<dbReference type="GO" id="GO:0005576">
    <property type="term" value="C:extracellular region"/>
    <property type="evidence" value="ECO:0007669"/>
    <property type="project" value="UniProtKB-SubCell"/>
</dbReference>
<evidence type="ECO:0000256" key="1">
    <source>
        <dbReference type="ARBA" id="ARBA00004613"/>
    </source>
</evidence>
<feature type="chain" id="PRO_5004850823" evidence="5">
    <location>
        <begin position="18"/>
        <end position="83"/>
    </location>
</feature>
<sequence length="83" mass="8974">MKVSSVLIVAMLTLTAGQLISASSHYSEDVQISPSVRSADEVENSENVKLSKRKCMEQGTYCSLILFSSSCCGDLCLFGFCIL</sequence>
<evidence type="ECO:0000256" key="5">
    <source>
        <dbReference type="SAM" id="SignalP"/>
    </source>
</evidence>
<reference evidence="6" key="1">
    <citation type="journal article" date="2014" name="PLoS ONE">
        <title>Diversity of conotoxin gene superfamilies in the venomous snail, Conus victoriae.</title>
        <authorList>
            <person name="Robinson S.D."/>
            <person name="Safavi-Hemami H."/>
            <person name="McIntosh L.D."/>
            <person name="Purcell A.W."/>
            <person name="Norton R.S."/>
            <person name="Papenfuss A.T."/>
        </authorList>
    </citation>
    <scope>NUCLEOTIDE SEQUENCE</scope>
    <source>
        <tissue evidence="6">Venom gland</tissue>
    </source>
</reference>
<dbReference type="GO" id="GO:0090729">
    <property type="term" value="F:toxin activity"/>
    <property type="evidence" value="ECO:0007669"/>
    <property type="project" value="UniProtKB-KW"/>
</dbReference>
<organism evidence="6">
    <name type="scientific">Conus victoriae</name>
    <name type="common">Queen Victoria cone</name>
    <dbReference type="NCBI Taxonomy" id="319920"/>
    <lineage>
        <taxon>Eukaryota</taxon>
        <taxon>Metazoa</taxon>
        <taxon>Spiralia</taxon>
        <taxon>Lophotrochozoa</taxon>
        <taxon>Mollusca</taxon>
        <taxon>Gastropoda</taxon>
        <taxon>Caenogastropoda</taxon>
        <taxon>Neogastropoda</taxon>
        <taxon>Conoidea</taxon>
        <taxon>Conidae</taxon>
        <taxon>Conus</taxon>
        <taxon>Cylinder</taxon>
    </lineage>
</organism>
<keyword evidence="2" id="KW-0964">Secreted</keyword>
<reference evidence="6" key="2">
    <citation type="submission" date="2015-04" db="EMBL/GenBank/DDBJ databases">
        <authorList>
            <person name="Robinson S.D."/>
            <person name="Li Q."/>
            <person name="Bandyopadhyay P.K."/>
            <person name="Gajewiak J."/>
            <person name="Yandell M."/>
            <person name="Papenfuss A.T."/>
            <person name="Purcell A.W."/>
            <person name="Olivera B.M."/>
            <person name="Norton R.S."/>
            <person name="Safavi-Hemami H."/>
        </authorList>
    </citation>
    <scope>NUCLEOTIDE SEQUENCE</scope>
    <source>
        <tissue evidence="6">Venom gland</tissue>
    </source>
</reference>
<dbReference type="AlphaFoldDB" id="W4VSF7"/>
<dbReference type="InterPro" id="IPR004214">
    <property type="entry name" value="Conotoxin"/>
</dbReference>
<feature type="signal peptide" evidence="5">
    <location>
        <begin position="1"/>
        <end position="17"/>
    </location>
</feature>
<name>W4VSF7_CONVC</name>